<proteinExistence type="predicted"/>
<dbReference type="AlphaFoldDB" id="A0A150T0T0"/>
<comment type="caution">
    <text evidence="2">The sequence shown here is derived from an EMBL/GenBank/DDBJ whole genome shotgun (WGS) entry which is preliminary data.</text>
</comment>
<dbReference type="PANTHER" id="PTHR43739">
    <property type="entry name" value="XYLOGLUCANASE (EUROFUNG)"/>
    <property type="match status" value="1"/>
</dbReference>
<evidence type="ECO:0000256" key="1">
    <source>
        <dbReference type="SAM" id="MobiDB-lite"/>
    </source>
</evidence>
<dbReference type="CDD" id="cd15482">
    <property type="entry name" value="Sialidase_non-viral"/>
    <property type="match status" value="1"/>
</dbReference>
<dbReference type="Proteomes" id="UP000075515">
    <property type="component" value="Unassembled WGS sequence"/>
</dbReference>
<protein>
    <submittedName>
        <fullName evidence="2">Sialidase</fullName>
    </submittedName>
</protein>
<dbReference type="PANTHER" id="PTHR43739:SF5">
    <property type="entry name" value="EXO-ALPHA-SIALIDASE"/>
    <property type="match status" value="1"/>
</dbReference>
<dbReference type="InterPro" id="IPR015943">
    <property type="entry name" value="WD40/YVTN_repeat-like_dom_sf"/>
</dbReference>
<gene>
    <name evidence="2" type="ORF">BE18_45405</name>
</gene>
<dbReference type="GO" id="GO:0010411">
    <property type="term" value="P:xyloglucan metabolic process"/>
    <property type="evidence" value="ECO:0007669"/>
    <property type="project" value="TreeGrafter"/>
</dbReference>
<name>A0A150T0T0_SORCE</name>
<dbReference type="Gene3D" id="2.130.10.10">
    <property type="entry name" value="YVTN repeat-like/Quinoprotein amine dehydrogenase"/>
    <property type="match status" value="1"/>
</dbReference>
<organism evidence="2 3">
    <name type="scientific">Sorangium cellulosum</name>
    <name type="common">Polyangium cellulosum</name>
    <dbReference type="NCBI Taxonomy" id="56"/>
    <lineage>
        <taxon>Bacteria</taxon>
        <taxon>Pseudomonadati</taxon>
        <taxon>Myxococcota</taxon>
        <taxon>Polyangia</taxon>
        <taxon>Polyangiales</taxon>
        <taxon>Polyangiaceae</taxon>
        <taxon>Sorangium</taxon>
    </lineage>
</organism>
<dbReference type="EMBL" id="JEMC01003600">
    <property type="protein sequence ID" value="KYF80055.1"/>
    <property type="molecule type" value="Genomic_DNA"/>
</dbReference>
<reference evidence="2 3" key="1">
    <citation type="submission" date="2014-02" db="EMBL/GenBank/DDBJ databases">
        <title>The small core and large imbalanced accessory genome model reveals a collaborative survival strategy of Sorangium cellulosum strains in nature.</title>
        <authorList>
            <person name="Han K."/>
            <person name="Peng R."/>
            <person name="Blom J."/>
            <person name="Li Y.-Z."/>
        </authorList>
    </citation>
    <scope>NUCLEOTIDE SEQUENCE [LARGE SCALE GENOMIC DNA]</scope>
    <source>
        <strain evidence="2 3">So0149</strain>
    </source>
</reference>
<evidence type="ECO:0000313" key="3">
    <source>
        <dbReference type="Proteomes" id="UP000075515"/>
    </source>
</evidence>
<feature type="region of interest" description="Disordered" evidence="1">
    <location>
        <begin position="67"/>
        <end position="92"/>
    </location>
</feature>
<accession>A0A150T0T0</accession>
<dbReference type="SUPFAM" id="SSF110296">
    <property type="entry name" value="Oligoxyloglucan reducing end-specific cellobiohydrolase"/>
    <property type="match status" value="1"/>
</dbReference>
<dbReference type="InterPro" id="IPR052025">
    <property type="entry name" value="Xyloglucanase_GH74"/>
</dbReference>
<sequence>MMNSLLVATRKGLFRIDRGGAGWDIAQVSFLGDAVPMVLPDARDGAIYAALGLGHFGAKLRRSRDRGETWEELPTPAYPQQPEGEADSLPDGQPWPWRLQQVWSLEAAHASQPGTLFCGTIPGGLFRSDDSGASWTLVRSLWDHPKRREWFGGGADLPGIHSICVDPSRPGRVTIGVSSGGVWQTEDDGASWALRGTGMYAAYMPPERRDDPAIQDPHRVVACPARPDHLWAQHHNGVFRSTNGGALWRDVPSATPSTFGFAVAVHPRDPDTAWLVPAQKDETRVPVGASVVVSRTRDGGETWDVLRDGLPQRHAYDLTFRHALDIDDSGDRLAFGSTTGSLWITEDQGDSWHAISTHLPPIYCVRFMA</sequence>
<evidence type="ECO:0000313" key="2">
    <source>
        <dbReference type="EMBL" id="KYF80055.1"/>
    </source>
</evidence>